<keyword evidence="4" id="KW-1185">Reference proteome</keyword>
<feature type="compositionally biased region" description="Polar residues" evidence="1">
    <location>
        <begin position="28"/>
        <end position="60"/>
    </location>
</feature>
<dbReference type="Proteomes" id="UP001224122">
    <property type="component" value="Unassembled WGS sequence"/>
</dbReference>
<keyword evidence="2" id="KW-0732">Signal</keyword>
<name>A0ABT9XWN6_9BACI</name>
<evidence type="ECO:0000256" key="2">
    <source>
        <dbReference type="SAM" id="SignalP"/>
    </source>
</evidence>
<evidence type="ECO:0000256" key="1">
    <source>
        <dbReference type="SAM" id="MobiDB-lite"/>
    </source>
</evidence>
<evidence type="ECO:0000313" key="3">
    <source>
        <dbReference type="EMBL" id="MDQ0199990.1"/>
    </source>
</evidence>
<feature type="region of interest" description="Disordered" evidence="1">
    <location>
        <begin position="28"/>
        <end position="61"/>
    </location>
</feature>
<dbReference type="EMBL" id="JAUSTW010000005">
    <property type="protein sequence ID" value="MDQ0199990.1"/>
    <property type="molecule type" value="Genomic_DNA"/>
</dbReference>
<sequence>MKRRFLTLIAFSLIVSLFLAACSKDNSMGNMDHNSNKKQTNTSHDGMNMNHGNMTSTPQKDNTKVEFSFKGNPESGKPILLNIQVNNKDGQSINDFDVQHEKLMHLIVVSQNLSYFNHIHPDYKGKGLFTVTPNFPSGGEYKLYADFVPKGASKTVKSDVVTVAGNNVKTIPLTEDKELTKVVDGKEVTLKFDHLMNGMDLTMTFTIKDAKTKQPITNLQPYLGAVGHVVAISADTETYLHIHPIDEKATGPDAKFMTSFPKSGLYKIWGQFQQDGKVFTVPFTINVPK</sequence>
<comment type="caution">
    <text evidence="3">The sequence shown here is derived from an EMBL/GenBank/DDBJ whole genome shotgun (WGS) entry which is preliminary data.</text>
</comment>
<organism evidence="3 4">
    <name type="scientific">Neobacillus ginsengisoli</name>
    <dbReference type="NCBI Taxonomy" id="904295"/>
    <lineage>
        <taxon>Bacteria</taxon>
        <taxon>Bacillati</taxon>
        <taxon>Bacillota</taxon>
        <taxon>Bacilli</taxon>
        <taxon>Bacillales</taxon>
        <taxon>Bacillaceae</taxon>
        <taxon>Neobacillus</taxon>
    </lineage>
</organism>
<protein>
    <submittedName>
        <fullName evidence="3">Uncharacterized lipoprotein YehR (DUF1307 family)</fullName>
    </submittedName>
</protein>
<keyword evidence="3" id="KW-0449">Lipoprotein</keyword>
<dbReference type="PROSITE" id="PS51257">
    <property type="entry name" value="PROKAR_LIPOPROTEIN"/>
    <property type="match status" value="1"/>
</dbReference>
<feature type="chain" id="PRO_5046784638" evidence="2">
    <location>
        <begin position="22"/>
        <end position="289"/>
    </location>
</feature>
<accession>A0ABT9XWN6</accession>
<dbReference type="RefSeq" id="WP_307409419.1">
    <property type="nucleotide sequence ID" value="NZ_JAUSTW010000005.1"/>
</dbReference>
<gene>
    <name evidence="3" type="ORF">J2S10_003173</name>
</gene>
<feature type="signal peptide" evidence="2">
    <location>
        <begin position="1"/>
        <end position="21"/>
    </location>
</feature>
<evidence type="ECO:0000313" key="4">
    <source>
        <dbReference type="Proteomes" id="UP001224122"/>
    </source>
</evidence>
<reference evidence="3 4" key="1">
    <citation type="submission" date="2023-07" db="EMBL/GenBank/DDBJ databases">
        <title>Genomic Encyclopedia of Type Strains, Phase IV (KMG-IV): sequencing the most valuable type-strain genomes for metagenomic binning, comparative biology and taxonomic classification.</title>
        <authorList>
            <person name="Goeker M."/>
        </authorList>
    </citation>
    <scope>NUCLEOTIDE SEQUENCE [LARGE SCALE GENOMIC DNA]</scope>
    <source>
        <strain evidence="3 4">DSM 27594</strain>
    </source>
</reference>
<proteinExistence type="predicted"/>